<dbReference type="Proteomes" id="UP000319829">
    <property type="component" value="Unassembled WGS sequence"/>
</dbReference>
<accession>A0A538SVD6</accession>
<organism evidence="2 3">
    <name type="scientific">Eiseniibacteriota bacterium</name>
    <dbReference type="NCBI Taxonomy" id="2212470"/>
    <lineage>
        <taxon>Bacteria</taxon>
        <taxon>Candidatus Eiseniibacteriota</taxon>
    </lineage>
</organism>
<evidence type="ECO:0000313" key="3">
    <source>
        <dbReference type="Proteomes" id="UP000319829"/>
    </source>
</evidence>
<name>A0A538SVD6_UNCEI</name>
<feature type="compositionally biased region" description="Polar residues" evidence="1">
    <location>
        <begin position="16"/>
        <end position="34"/>
    </location>
</feature>
<evidence type="ECO:0000313" key="2">
    <source>
        <dbReference type="EMBL" id="TMQ55350.1"/>
    </source>
</evidence>
<feature type="region of interest" description="Disordered" evidence="1">
    <location>
        <begin position="1"/>
        <end position="34"/>
    </location>
</feature>
<proteinExistence type="predicted"/>
<sequence>MMKHGSVARNGGGNGSWNRVSSTPGPVLSTFQSREARSTLSMPACLRAALIPLDREDAPAAQLTLKGGLVLGGLGAELIFNRARDNGPRGRTEVTTKAILVPTGECLEFERRRFRSGVGGDPAAWVQIRDGGGNPLTDELFLGRLGQGYRPMDPSFTALVDAETFISPIACATQLDSDLTLRGEMTFLRGVSARVVLRRRGGSLWWSRPAAAVFDLDIVKPGQRILFPTQPIWAGDHGGALRSLLFLNGEGEPIGEEHLLEPAISTQ</sequence>
<comment type="caution">
    <text evidence="2">The sequence shown here is derived from an EMBL/GenBank/DDBJ whole genome shotgun (WGS) entry which is preliminary data.</text>
</comment>
<dbReference type="EMBL" id="VBOU01000031">
    <property type="protein sequence ID" value="TMQ55350.1"/>
    <property type="molecule type" value="Genomic_DNA"/>
</dbReference>
<dbReference type="AlphaFoldDB" id="A0A538SVD6"/>
<reference evidence="2 3" key="1">
    <citation type="journal article" date="2019" name="Nat. Microbiol.">
        <title>Mediterranean grassland soil C-N compound turnover is dependent on rainfall and depth, and is mediated by genomically divergent microorganisms.</title>
        <authorList>
            <person name="Diamond S."/>
            <person name="Andeer P.F."/>
            <person name="Li Z."/>
            <person name="Crits-Christoph A."/>
            <person name="Burstein D."/>
            <person name="Anantharaman K."/>
            <person name="Lane K.R."/>
            <person name="Thomas B.C."/>
            <person name="Pan C."/>
            <person name="Northen T.R."/>
            <person name="Banfield J.F."/>
        </authorList>
    </citation>
    <scope>NUCLEOTIDE SEQUENCE [LARGE SCALE GENOMIC DNA]</scope>
    <source>
        <strain evidence="2">WS_4</strain>
    </source>
</reference>
<protein>
    <submittedName>
        <fullName evidence="2">Uncharacterized protein</fullName>
    </submittedName>
</protein>
<evidence type="ECO:0000256" key="1">
    <source>
        <dbReference type="SAM" id="MobiDB-lite"/>
    </source>
</evidence>
<gene>
    <name evidence="2" type="ORF">E6K74_03510</name>
</gene>